<dbReference type="Pfam" id="PF00005">
    <property type="entry name" value="ABC_tran"/>
    <property type="match status" value="1"/>
</dbReference>
<dbReference type="PROSITE" id="PS50893">
    <property type="entry name" value="ABC_TRANSPORTER_2"/>
    <property type="match status" value="1"/>
</dbReference>
<dbReference type="PROSITE" id="PS00211">
    <property type="entry name" value="ABC_TRANSPORTER_1"/>
    <property type="match status" value="1"/>
</dbReference>
<dbReference type="PANTHER" id="PTHR43335:SF2">
    <property type="entry name" value="ABC TRANSPORTER, ATP-BINDING PROTEIN"/>
    <property type="match status" value="1"/>
</dbReference>
<dbReference type="SUPFAM" id="SSF52540">
    <property type="entry name" value="P-loop containing nucleoside triphosphate hydrolases"/>
    <property type="match status" value="1"/>
</dbReference>
<dbReference type="SMART" id="SM00382">
    <property type="entry name" value="AAA"/>
    <property type="match status" value="1"/>
</dbReference>
<feature type="domain" description="ABC transporter" evidence="5">
    <location>
        <begin position="3"/>
        <end position="247"/>
    </location>
</feature>
<proteinExistence type="inferred from homology"/>
<name>A0ABV9SFC6_9PSEU</name>
<evidence type="ECO:0000256" key="1">
    <source>
        <dbReference type="ARBA" id="ARBA00005417"/>
    </source>
</evidence>
<evidence type="ECO:0000256" key="2">
    <source>
        <dbReference type="ARBA" id="ARBA00022448"/>
    </source>
</evidence>
<evidence type="ECO:0000313" key="7">
    <source>
        <dbReference type="Proteomes" id="UP001595859"/>
    </source>
</evidence>
<keyword evidence="7" id="KW-1185">Reference proteome</keyword>
<dbReference type="InterPro" id="IPR027417">
    <property type="entry name" value="P-loop_NTPase"/>
</dbReference>
<reference evidence="7" key="1">
    <citation type="journal article" date="2019" name="Int. J. Syst. Evol. Microbiol.">
        <title>The Global Catalogue of Microorganisms (GCM) 10K type strain sequencing project: providing services to taxonomists for standard genome sequencing and annotation.</title>
        <authorList>
            <consortium name="The Broad Institute Genomics Platform"/>
            <consortium name="The Broad Institute Genome Sequencing Center for Infectious Disease"/>
            <person name="Wu L."/>
            <person name="Ma J."/>
        </authorList>
    </citation>
    <scope>NUCLEOTIDE SEQUENCE [LARGE SCALE GENOMIC DNA]</scope>
    <source>
        <strain evidence="7">ZS-22-S1</strain>
    </source>
</reference>
<dbReference type="InterPro" id="IPR003439">
    <property type="entry name" value="ABC_transporter-like_ATP-bd"/>
</dbReference>
<dbReference type="EMBL" id="JBHSIS010000027">
    <property type="protein sequence ID" value="MFC4859172.1"/>
    <property type="molecule type" value="Genomic_DNA"/>
</dbReference>
<organism evidence="6 7">
    <name type="scientific">Actinophytocola glycyrrhizae</name>
    <dbReference type="NCBI Taxonomy" id="2044873"/>
    <lineage>
        <taxon>Bacteria</taxon>
        <taxon>Bacillati</taxon>
        <taxon>Actinomycetota</taxon>
        <taxon>Actinomycetes</taxon>
        <taxon>Pseudonocardiales</taxon>
        <taxon>Pseudonocardiaceae</taxon>
    </lineage>
</organism>
<dbReference type="Gene3D" id="3.40.50.300">
    <property type="entry name" value="P-loop containing nucleotide triphosphate hydrolases"/>
    <property type="match status" value="1"/>
</dbReference>
<dbReference type="GO" id="GO:0005524">
    <property type="term" value="F:ATP binding"/>
    <property type="evidence" value="ECO:0007669"/>
    <property type="project" value="UniProtKB-KW"/>
</dbReference>
<evidence type="ECO:0000313" key="6">
    <source>
        <dbReference type="EMBL" id="MFC4859172.1"/>
    </source>
</evidence>
<accession>A0ABV9SFC6</accession>
<gene>
    <name evidence="6" type="ORF">ACFPCV_37230</name>
</gene>
<sequence>MEIQVEGVCAAYGRRRVLHDVDWMVRPGVTGLLGPNGSGKTTLLSVLIGLLRPTHGSVTVHSDGASGSARLVVHGEHKNDVEDARDGTRVRFGFVPQRWSVAGHMRVVDVVAYTAWVNGMPPRECGPAAYTALQEVALTNQAKDRVRTLSGGQRQRLGIAAGLAHDPEVLVLDEPTVGLDPAQRWRVRDMVAEIGRTRTVVLSSHLLDEIAHLSDRVGVLAAGRLVFDGTVAELERHATGHGSADGGGDGDGLPGAIHGIVGGEVGAVRRSPIERGYERLLASVEAAE</sequence>
<keyword evidence="2" id="KW-0813">Transport</keyword>
<protein>
    <submittedName>
        <fullName evidence="6">ABC transporter ATP-binding protein</fullName>
    </submittedName>
</protein>
<comment type="caution">
    <text evidence="6">The sequence shown here is derived from an EMBL/GenBank/DDBJ whole genome shotgun (WGS) entry which is preliminary data.</text>
</comment>
<evidence type="ECO:0000256" key="4">
    <source>
        <dbReference type="ARBA" id="ARBA00022840"/>
    </source>
</evidence>
<evidence type="ECO:0000259" key="5">
    <source>
        <dbReference type="PROSITE" id="PS50893"/>
    </source>
</evidence>
<dbReference type="InterPro" id="IPR003593">
    <property type="entry name" value="AAA+_ATPase"/>
</dbReference>
<dbReference type="PANTHER" id="PTHR43335">
    <property type="entry name" value="ABC TRANSPORTER, ATP-BINDING PROTEIN"/>
    <property type="match status" value="1"/>
</dbReference>
<dbReference type="Proteomes" id="UP001595859">
    <property type="component" value="Unassembled WGS sequence"/>
</dbReference>
<comment type="similarity">
    <text evidence="1">Belongs to the ABC transporter superfamily.</text>
</comment>
<keyword evidence="4 6" id="KW-0067">ATP-binding</keyword>
<keyword evidence="3" id="KW-0547">Nucleotide-binding</keyword>
<evidence type="ECO:0000256" key="3">
    <source>
        <dbReference type="ARBA" id="ARBA00022741"/>
    </source>
</evidence>
<dbReference type="RefSeq" id="WP_378062082.1">
    <property type="nucleotide sequence ID" value="NZ_JBHSIS010000027.1"/>
</dbReference>
<dbReference type="InterPro" id="IPR017871">
    <property type="entry name" value="ABC_transporter-like_CS"/>
</dbReference>